<keyword evidence="1" id="KW-0812">Transmembrane</keyword>
<name>A0ABV2KT41_9BACI</name>
<dbReference type="RefSeq" id="WP_354219362.1">
    <property type="nucleotide sequence ID" value="NZ_JBEPMX010000003.1"/>
</dbReference>
<keyword evidence="1" id="KW-0472">Membrane</keyword>
<evidence type="ECO:0000256" key="1">
    <source>
        <dbReference type="SAM" id="Phobius"/>
    </source>
</evidence>
<sequence length="91" mass="10755">MTEFIRIEIACLDHLCNNIDINESRNKGGSFLFEWLFLPLIVAISLTYYAHKNKLNHQQKLKELDLEEKQLELDIMREKNGSFKDGEKDQE</sequence>
<feature type="transmembrane region" description="Helical" evidence="1">
    <location>
        <begin position="32"/>
        <end position="50"/>
    </location>
</feature>
<dbReference type="EMBL" id="JBEPMX010000003">
    <property type="protein sequence ID" value="MET3682747.1"/>
    <property type="molecule type" value="Genomic_DNA"/>
</dbReference>
<reference evidence="2 3" key="1">
    <citation type="submission" date="2024-06" db="EMBL/GenBank/DDBJ databases">
        <title>Genomic Encyclopedia of Type Strains, Phase IV (KMG-IV): sequencing the most valuable type-strain genomes for metagenomic binning, comparative biology and taxonomic classification.</title>
        <authorList>
            <person name="Goeker M."/>
        </authorList>
    </citation>
    <scope>NUCLEOTIDE SEQUENCE [LARGE SCALE GENOMIC DNA]</scope>
    <source>
        <strain evidence="2 3">DSM 23520</strain>
    </source>
</reference>
<evidence type="ECO:0000313" key="2">
    <source>
        <dbReference type="EMBL" id="MET3682747.1"/>
    </source>
</evidence>
<accession>A0ABV2KT41</accession>
<evidence type="ECO:0000313" key="3">
    <source>
        <dbReference type="Proteomes" id="UP001549167"/>
    </source>
</evidence>
<keyword evidence="3" id="KW-1185">Reference proteome</keyword>
<gene>
    <name evidence="2" type="ORF">ABID56_000837</name>
</gene>
<comment type="caution">
    <text evidence="2">The sequence shown here is derived from an EMBL/GenBank/DDBJ whole genome shotgun (WGS) entry which is preliminary data.</text>
</comment>
<keyword evidence="1" id="KW-1133">Transmembrane helix</keyword>
<dbReference type="Proteomes" id="UP001549167">
    <property type="component" value="Unassembled WGS sequence"/>
</dbReference>
<protein>
    <submittedName>
        <fullName evidence="2">Uncharacterized protein</fullName>
    </submittedName>
</protein>
<organism evidence="2 3">
    <name type="scientific">Alkalibacillus flavidus</name>
    <dbReference type="NCBI Taxonomy" id="546021"/>
    <lineage>
        <taxon>Bacteria</taxon>
        <taxon>Bacillati</taxon>
        <taxon>Bacillota</taxon>
        <taxon>Bacilli</taxon>
        <taxon>Bacillales</taxon>
        <taxon>Bacillaceae</taxon>
        <taxon>Alkalibacillus</taxon>
    </lineage>
</organism>
<proteinExistence type="predicted"/>